<comment type="caution">
    <text evidence="3">The sequence shown here is derived from an EMBL/GenBank/DDBJ whole genome shotgun (WGS) entry which is preliminary data.</text>
</comment>
<proteinExistence type="predicted"/>
<evidence type="ECO:0000256" key="1">
    <source>
        <dbReference type="SAM" id="MobiDB-lite"/>
    </source>
</evidence>
<feature type="non-terminal residue" evidence="3">
    <location>
        <position position="123"/>
    </location>
</feature>
<sequence length="123" mass="13094">MTDLSQFYGPNAGYVLELYERYKQDPASVDAETRAAFERWAPPETPAPAASTPAAAQPAPATPAPELDVTRTVAAARLIRYIRELGHLDAQIDPLGSAPPGDLGLHLDIHCVDEAFLASLPSG</sequence>
<reference evidence="3 4" key="1">
    <citation type="submission" date="2015-09" db="EMBL/GenBank/DDBJ databases">
        <title>Draft genome sequence of Kouleothrix aurantiaca JCM 19913.</title>
        <authorList>
            <person name="Hemp J."/>
        </authorList>
    </citation>
    <scope>NUCLEOTIDE SEQUENCE [LARGE SCALE GENOMIC DNA]</scope>
    <source>
        <strain evidence="3 4">COM-B</strain>
    </source>
</reference>
<name>A0A0P9FBP8_9CHLR</name>
<evidence type="ECO:0000259" key="2">
    <source>
        <dbReference type="Pfam" id="PF16078"/>
    </source>
</evidence>
<dbReference type="AlphaFoldDB" id="A0A0P9FBP8"/>
<feature type="region of interest" description="Disordered" evidence="1">
    <location>
        <begin position="32"/>
        <end position="67"/>
    </location>
</feature>
<keyword evidence="4" id="KW-1185">Reference proteome</keyword>
<dbReference type="Pfam" id="PF16078">
    <property type="entry name" value="2-oxogl_dehyd_N"/>
    <property type="match status" value="1"/>
</dbReference>
<dbReference type="Proteomes" id="UP000050509">
    <property type="component" value="Unassembled WGS sequence"/>
</dbReference>
<gene>
    <name evidence="3" type="ORF">SE17_29430</name>
</gene>
<evidence type="ECO:0000313" key="4">
    <source>
        <dbReference type="Proteomes" id="UP000050509"/>
    </source>
</evidence>
<accession>A0A0P9FBP8</accession>
<dbReference type="PATRIC" id="fig|186479.3.peg.2471"/>
<organism evidence="3 4">
    <name type="scientific">Kouleothrix aurantiaca</name>
    <dbReference type="NCBI Taxonomy" id="186479"/>
    <lineage>
        <taxon>Bacteria</taxon>
        <taxon>Bacillati</taxon>
        <taxon>Chloroflexota</taxon>
        <taxon>Chloroflexia</taxon>
        <taxon>Chloroflexales</taxon>
        <taxon>Roseiflexineae</taxon>
        <taxon>Roseiflexaceae</taxon>
        <taxon>Kouleothrix</taxon>
    </lineage>
</organism>
<dbReference type="EMBL" id="LJCR01001629">
    <property type="protein sequence ID" value="KPV50010.1"/>
    <property type="molecule type" value="Genomic_DNA"/>
</dbReference>
<protein>
    <recommendedName>
        <fullName evidence="2">2-oxoglutarate dehydrogenase E1 component N-terminal domain-containing protein</fullName>
    </recommendedName>
</protein>
<feature type="compositionally biased region" description="Low complexity" evidence="1">
    <location>
        <begin position="47"/>
        <end position="59"/>
    </location>
</feature>
<evidence type="ECO:0000313" key="3">
    <source>
        <dbReference type="EMBL" id="KPV50010.1"/>
    </source>
</evidence>
<feature type="domain" description="2-oxoglutarate dehydrogenase E1 component N-terminal" evidence="2">
    <location>
        <begin position="5"/>
        <end position="39"/>
    </location>
</feature>
<dbReference type="InterPro" id="IPR032106">
    <property type="entry name" value="2-oxogl_dehyd_N"/>
</dbReference>